<dbReference type="Pfam" id="PF02492">
    <property type="entry name" value="cobW"/>
    <property type="match status" value="1"/>
</dbReference>
<dbReference type="GO" id="GO:0005737">
    <property type="term" value="C:cytoplasm"/>
    <property type="evidence" value="ECO:0007669"/>
    <property type="project" value="TreeGrafter"/>
</dbReference>
<dbReference type="PANTHER" id="PTHR13748:SF62">
    <property type="entry name" value="COBW DOMAIN-CONTAINING PROTEIN"/>
    <property type="match status" value="1"/>
</dbReference>
<dbReference type="EMBL" id="CYZU01000067">
    <property type="protein sequence ID" value="CUP21678.1"/>
    <property type="molecule type" value="Genomic_DNA"/>
</dbReference>
<dbReference type="RefSeq" id="WP_055155065.1">
    <property type="nucleotide sequence ID" value="NZ_CYZU01000067.1"/>
</dbReference>
<feature type="domain" description="CobW/HypB/UreG nucleotide-binding" evidence="1">
    <location>
        <begin position="5"/>
        <end position="177"/>
    </location>
</feature>
<dbReference type="InterPro" id="IPR011629">
    <property type="entry name" value="CobW-like_C"/>
</dbReference>
<dbReference type="STRING" id="39482.ERS852491_04575"/>
<dbReference type="Pfam" id="PF07683">
    <property type="entry name" value="CobW_C"/>
    <property type="match status" value="1"/>
</dbReference>
<evidence type="ECO:0000313" key="3">
    <source>
        <dbReference type="EMBL" id="CUP21678.1"/>
    </source>
</evidence>
<evidence type="ECO:0000259" key="1">
    <source>
        <dbReference type="Pfam" id="PF02492"/>
    </source>
</evidence>
<dbReference type="PANTHER" id="PTHR13748">
    <property type="entry name" value="COBW-RELATED"/>
    <property type="match status" value="1"/>
</dbReference>
<name>A0A174LHY3_9FIRM</name>
<organism evidence="3 4">
    <name type="scientific">Faecalicatena contorta</name>
    <dbReference type="NCBI Taxonomy" id="39482"/>
    <lineage>
        <taxon>Bacteria</taxon>
        <taxon>Bacillati</taxon>
        <taxon>Bacillota</taxon>
        <taxon>Clostridia</taxon>
        <taxon>Lachnospirales</taxon>
        <taxon>Lachnospiraceae</taxon>
        <taxon>Faecalicatena</taxon>
    </lineage>
</organism>
<dbReference type="InterPro" id="IPR051316">
    <property type="entry name" value="Zinc-reg_GTPase_activator"/>
</dbReference>
<evidence type="ECO:0000313" key="4">
    <source>
        <dbReference type="Proteomes" id="UP000095544"/>
    </source>
</evidence>
<dbReference type="CDD" id="cd03112">
    <property type="entry name" value="CobW-like"/>
    <property type="match status" value="1"/>
</dbReference>
<dbReference type="SUPFAM" id="SSF52540">
    <property type="entry name" value="P-loop containing nucleoside triphosphate hydrolases"/>
    <property type="match status" value="1"/>
</dbReference>
<accession>A0A174LHY3</accession>
<dbReference type="AlphaFoldDB" id="A0A174LHY3"/>
<dbReference type="Gene3D" id="3.40.50.300">
    <property type="entry name" value="P-loop containing nucleotide triphosphate hydrolases"/>
    <property type="match status" value="1"/>
</dbReference>
<protein>
    <submittedName>
        <fullName evidence="3">Uncharacterized GTP-binding protein YjiA</fullName>
    </submittedName>
</protein>
<proteinExistence type="predicted"/>
<dbReference type="InterPro" id="IPR003495">
    <property type="entry name" value="CobW/HypB/UreG_nucleotide-bd"/>
</dbReference>
<feature type="domain" description="CobW C-terminal" evidence="2">
    <location>
        <begin position="222"/>
        <end position="285"/>
    </location>
</feature>
<reference evidence="3 4" key="1">
    <citation type="submission" date="2015-09" db="EMBL/GenBank/DDBJ databases">
        <authorList>
            <consortium name="Pathogen Informatics"/>
        </authorList>
    </citation>
    <scope>NUCLEOTIDE SEQUENCE [LARGE SCALE GENOMIC DNA]</scope>
    <source>
        <strain evidence="3 4">2789STDY5834876</strain>
    </source>
</reference>
<dbReference type="OrthoDB" id="9808822at2"/>
<evidence type="ECO:0000259" key="2">
    <source>
        <dbReference type="Pfam" id="PF07683"/>
    </source>
</evidence>
<dbReference type="Proteomes" id="UP000095544">
    <property type="component" value="Unassembled WGS sequence"/>
</dbReference>
<dbReference type="InterPro" id="IPR027417">
    <property type="entry name" value="P-loop_NTPase"/>
</dbReference>
<gene>
    <name evidence="3" type="primary">yjiA_2</name>
    <name evidence="3" type="ORF">ERS852491_04575</name>
</gene>
<sequence>MSKLYLITGFLGAGKTTFLKNFINELSDYRLHLIINEFGKEGVDGELLRELGTAMDEINNGSIFCSCRLDKFEEVLEKALSEEPDMIIVEASGLSNPMNVRKILHQEGKFSEVEYMGSICLVDARQFLKVYETAVVVKKQLAVSDLVLINKTDLASKEQIGEIKGIIRKHRPEVPVHTTTFGRIESGWLNSAAPWDNQTEEPVTQSADITLKKYLLRLNPGLELKKLQKFIEMFLDDTYRVKGFVEVQGEIYLVNCVGSIYQAERFEGKPEHVNDLVILSGNGLPVKKSLKKAMEWYPEIAAELKK</sequence>